<evidence type="ECO:0008006" key="3">
    <source>
        <dbReference type="Google" id="ProtNLM"/>
    </source>
</evidence>
<dbReference type="AlphaFoldDB" id="T1K235"/>
<accession>T1K235</accession>
<name>T1K235_TETUR</name>
<evidence type="ECO:0000313" key="1">
    <source>
        <dbReference type="EnsemblMetazoa" id="tetur04g03590.1"/>
    </source>
</evidence>
<dbReference type="Proteomes" id="UP000015104">
    <property type="component" value="Unassembled WGS sequence"/>
</dbReference>
<evidence type="ECO:0000313" key="2">
    <source>
        <dbReference type="Proteomes" id="UP000015104"/>
    </source>
</evidence>
<dbReference type="HOGENOM" id="CLU_995080_0_0_1"/>
<organism evidence="1 2">
    <name type="scientific">Tetranychus urticae</name>
    <name type="common">Two-spotted spider mite</name>
    <dbReference type="NCBI Taxonomy" id="32264"/>
    <lineage>
        <taxon>Eukaryota</taxon>
        <taxon>Metazoa</taxon>
        <taxon>Ecdysozoa</taxon>
        <taxon>Arthropoda</taxon>
        <taxon>Chelicerata</taxon>
        <taxon>Arachnida</taxon>
        <taxon>Acari</taxon>
        <taxon>Acariformes</taxon>
        <taxon>Trombidiformes</taxon>
        <taxon>Prostigmata</taxon>
        <taxon>Eleutherengona</taxon>
        <taxon>Raphignathae</taxon>
        <taxon>Tetranychoidea</taxon>
        <taxon>Tetranychidae</taxon>
        <taxon>Tetranychus</taxon>
    </lineage>
</organism>
<reference evidence="2" key="1">
    <citation type="submission" date="2011-08" db="EMBL/GenBank/DDBJ databases">
        <authorList>
            <person name="Rombauts S."/>
        </authorList>
    </citation>
    <scope>NUCLEOTIDE SEQUENCE</scope>
    <source>
        <strain evidence="2">London</strain>
    </source>
</reference>
<keyword evidence="2" id="KW-1185">Reference proteome</keyword>
<protein>
    <recommendedName>
        <fullName evidence="3">Endonuclease/exonuclease/phosphatase domain-containing protein</fullName>
    </recommendedName>
</protein>
<reference evidence="1" key="2">
    <citation type="submission" date="2015-06" db="UniProtKB">
        <authorList>
            <consortium name="EnsemblMetazoa"/>
        </authorList>
    </citation>
    <scope>IDENTIFICATION</scope>
</reference>
<dbReference type="EMBL" id="CAEY01001358">
    <property type="status" value="NOT_ANNOTATED_CDS"/>
    <property type="molecule type" value="Genomic_DNA"/>
</dbReference>
<sequence length="232" mass="26567">MDYTVPKVSIVTVKQPNASAIACFDSESFQFVTKCSFELSTVTCGKARWNNITLCIIRGYFSSNNGRYSVDDSTADLKKIAVFLKALRLDILKLLVGDFNNTILESREFKEGIVSCGMELNGSSDHKIIRIKIDKNKLLKYAQNITRLDMSRFKDMDGFWFSVPLKIQTRLAKELILNGQCWTSKRRTKEMLLGVPGTLGLRMPDSANWPEHLKNWNTKNDYSIYAEFYEMI</sequence>
<proteinExistence type="predicted"/>
<dbReference type="EnsemblMetazoa" id="tetur04g03590.1">
    <property type="protein sequence ID" value="tetur04g03590.1"/>
    <property type="gene ID" value="tetur04g03590"/>
</dbReference>